<evidence type="ECO:0000313" key="2">
    <source>
        <dbReference type="Proteomes" id="UP001159179"/>
    </source>
</evidence>
<name>A0AAW6SV94_9BACI</name>
<reference evidence="1" key="1">
    <citation type="submission" date="2023-03" db="EMBL/GenBank/DDBJ databases">
        <title>Bacterial isolates from washroom surfaces on a university campus.</title>
        <authorList>
            <person name="Holman D.B."/>
            <person name="Gzyl K.E."/>
            <person name="Taheri A.E."/>
        </authorList>
    </citation>
    <scope>NUCLEOTIDE SEQUENCE</scope>
    <source>
        <strain evidence="1">RD03</strain>
    </source>
</reference>
<gene>
    <name evidence="1" type="ORF">P5X88_17490</name>
</gene>
<dbReference type="Proteomes" id="UP001159179">
    <property type="component" value="Unassembled WGS sequence"/>
</dbReference>
<dbReference type="AlphaFoldDB" id="A0AAW6SV94"/>
<organism evidence="1 2">
    <name type="scientific">Heyndrickxia oleronia</name>
    <dbReference type="NCBI Taxonomy" id="38875"/>
    <lineage>
        <taxon>Bacteria</taxon>
        <taxon>Bacillati</taxon>
        <taxon>Bacillota</taxon>
        <taxon>Bacilli</taxon>
        <taxon>Bacillales</taxon>
        <taxon>Bacillaceae</taxon>
        <taxon>Heyndrickxia</taxon>
    </lineage>
</organism>
<evidence type="ECO:0000313" key="1">
    <source>
        <dbReference type="EMBL" id="MDH5162731.1"/>
    </source>
</evidence>
<proteinExistence type="predicted"/>
<dbReference type="RefSeq" id="WP_280617576.1">
    <property type="nucleotide sequence ID" value="NZ_JAROYP010000010.1"/>
</dbReference>
<comment type="caution">
    <text evidence="1">The sequence shown here is derived from an EMBL/GenBank/DDBJ whole genome shotgun (WGS) entry which is preliminary data.</text>
</comment>
<dbReference type="EMBL" id="JAROYP010000010">
    <property type="protein sequence ID" value="MDH5162731.1"/>
    <property type="molecule type" value="Genomic_DNA"/>
</dbReference>
<accession>A0AAW6SV94</accession>
<sequence length="80" mass="9587">MRLTKIENENNSYLIQVKPSLLQIDDVRVYEFLKTSLKDGKIKRRSRGIYLDSDVEIIRLKVSHKHMEENEYSTYEELLL</sequence>
<protein>
    <submittedName>
        <fullName evidence="1">Uncharacterized protein</fullName>
    </submittedName>
</protein>